<evidence type="ECO:0000313" key="3">
    <source>
        <dbReference type="EMBL" id="KAG2183083.1"/>
    </source>
</evidence>
<dbReference type="GO" id="GO:0000776">
    <property type="term" value="C:kinetochore"/>
    <property type="evidence" value="ECO:0007669"/>
    <property type="project" value="TreeGrafter"/>
</dbReference>
<feature type="region of interest" description="Disordered" evidence="1">
    <location>
        <begin position="181"/>
        <end position="202"/>
    </location>
</feature>
<proteinExistence type="predicted"/>
<dbReference type="InterPro" id="IPR025239">
    <property type="entry name" value="DUF4187"/>
</dbReference>
<dbReference type="EMBL" id="JAEPRA010000007">
    <property type="protein sequence ID" value="KAG2183083.1"/>
    <property type="molecule type" value="Genomic_DNA"/>
</dbReference>
<dbReference type="PANTHER" id="PTHR21032:SF0">
    <property type="entry name" value="G PATCH DOMAIN-CONTAINING PROTEIN 11"/>
    <property type="match status" value="1"/>
</dbReference>
<dbReference type="Pfam" id="PF01585">
    <property type="entry name" value="G-patch"/>
    <property type="match status" value="1"/>
</dbReference>
<dbReference type="PANTHER" id="PTHR21032">
    <property type="entry name" value="G PATCH DOMAIN-CONTAINING PROTEIN 11"/>
    <property type="match status" value="1"/>
</dbReference>
<dbReference type="SMART" id="SM00443">
    <property type="entry name" value="G_patch"/>
    <property type="match status" value="1"/>
</dbReference>
<sequence length="295" mass="34079">MASDNEEEDYMSLKFLEEPEGQKELSYVEKRKKALREQEKKAYIKPRRVLEEEARQEGLKKELDDKNKGMKMLMKMGFKQGMTLGKESGIAKPIEVEIKSGRGGIGHDAQEKRLREEELEREMAKKPKIDPDQYREQIAARKREGQLQRWIIAAARIIEKLDRDKFNILWLLNPFNIPEEDPEDISEAEAAESPVAEDISRSVEDTLTGTAEAEPTATTEHEHVQKLRKLTDDEKVELSEIQARPLLSVAEQLAEQLNDLASYLRTYYYYCFWCGAKYADEEDLKNCPGPAEDDH</sequence>
<dbReference type="Pfam" id="PF13821">
    <property type="entry name" value="DUF4187"/>
    <property type="match status" value="1"/>
</dbReference>
<evidence type="ECO:0000259" key="2">
    <source>
        <dbReference type="PROSITE" id="PS50174"/>
    </source>
</evidence>
<comment type="caution">
    <text evidence="3">The sequence shown here is derived from an EMBL/GenBank/DDBJ whole genome shotgun (WGS) entry which is preliminary data.</text>
</comment>
<dbReference type="InterPro" id="IPR000467">
    <property type="entry name" value="G_patch_dom"/>
</dbReference>
<organism evidence="3 4">
    <name type="scientific">Umbelopsis vinacea</name>
    <dbReference type="NCBI Taxonomy" id="44442"/>
    <lineage>
        <taxon>Eukaryota</taxon>
        <taxon>Fungi</taxon>
        <taxon>Fungi incertae sedis</taxon>
        <taxon>Mucoromycota</taxon>
        <taxon>Mucoromycotina</taxon>
        <taxon>Umbelopsidomycetes</taxon>
        <taxon>Umbelopsidales</taxon>
        <taxon>Umbelopsidaceae</taxon>
        <taxon>Umbelopsis</taxon>
    </lineage>
</organism>
<reference evidence="3" key="1">
    <citation type="submission" date="2020-12" db="EMBL/GenBank/DDBJ databases">
        <title>Metabolic potential, ecology and presence of endohyphal bacteria is reflected in genomic diversity of Mucoromycotina.</title>
        <authorList>
            <person name="Muszewska A."/>
            <person name="Okrasinska A."/>
            <person name="Steczkiewicz K."/>
            <person name="Drgas O."/>
            <person name="Orlowska M."/>
            <person name="Perlinska-Lenart U."/>
            <person name="Aleksandrzak-Piekarczyk T."/>
            <person name="Szatraj K."/>
            <person name="Zielenkiewicz U."/>
            <person name="Pilsyk S."/>
            <person name="Malc E."/>
            <person name="Mieczkowski P."/>
            <person name="Kruszewska J.S."/>
            <person name="Biernat P."/>
            <person name="Pawlowska J."/>
        </authorList>
    </citation>
    <scope>NUCLEOTIDE SEQUENCE</scope>
    <source>
        <strain evidence="3">WA0000051536</strain>
    </source>
</reference>
<accession>A0A8H7UKG2</accession>
<dbReference type="PROSITE" id="PS50174">
    <property type="entry name" value="G_PATCH"/>
    <property type="match status" value="1"/>
</dbReference>
<keyword evidence="4" id="KW-1185">Reference proteome</keyword>
<evidence type="ECO:0000313" key="4">
    <source>
        <dbReference type="Proteomes" id="UP000612746"/>
    </source>
</evidence>
<feature type="compositionally biased region" description="Acidic residues" evidence="1">
    <location>
        <begin position="181"/>
        <end position="190"/>
    </location>
</feature>
<protein>
    <recommendedName>
        <fullName evidence="2">G-patch domain-containing protein</fullName>
    </recommendedName>
</protein>
<evidence type="ECO:0000256" key="1">
    <source>
        <dbReference type="SAM" id="MobiDB-lite"/>
    </source>
</evidence>
<dbReference type="SMART" id="SM01173">
    <property type="entry name" value="DUF4187"/>
    <property type="match status" value="1"/>
</dbReference>
<name>A0A8H7UKG2_9FUNG</name>
<dbReference type="AlphaFoldDB" id="A0A8H7UKG2"/>
<dbReference type="Proteomes" id="UP000612746">
    <property type="component" value="Unassembled WGS sequence"/>
</dbReference>
<dbReference type="GO" id="GO:0003676">
    <property type="term" value="F:nucleic acid binding"/>
    <property type="evidence" value="ECO:0007669"/>
    <property type="project" value="InterPro"/>
</dbReference>
<gene>
    <name evidence="3" type="ORF">INT44_006064</name>
</gene>
<dbReference type="OrthoDB" id="786951at2759"/>
<dbReference type="InterPro" id="IPR039249">
    <property type="entry name" value="GPATCH11"/>
</dbReference>
<feature type="domain" description="G-patch" evidence="2">
    <location>
        <begin position="65"/>
        <end position="110"/>
    </location>
</feature>